<organism evidence="5 6">
    <name type="scientific">Bacillus badius</name>
    <dbReference type="NCBI Taxonomy" id="1455"/>
    <lineage>
        <taxon>Bacteria</taxon>
        <taxon>Bacillati</taxon>
        <taxon>Bacillota</taxon>
        <taxon>Bacilli</taxon>
        <taxon>Bacillales</taxon>
        <taxon>Bacillaceae</taxon>
        <taxon>Pseudobacillus</taxon>
    </lineage>
</organism>
<evidence type="ECO:0000259" key="4">
    <source>
        <dbReference type="SMART" id="SM00797"/>
    </source>
</evidence>
<gene>
    <name evidence="5" type="ORF">SD77_1488</name>
</gene>
<keyword evidence="1" id="KW-0547">Nucleotide-binding</keyword>
<evidence type="ECO:0000256" key="1">
    <source>
        <dbReference type="ARBA" id="ARBA00022741"/>
    </source>
</evidence>
<evidence type="ECO:0000313" key="6">
    <source>
        <dbReference type="Proteomes" id="UP000031982"/>
    </source>
</evidence>
<proteinExistence type="predicted"/>
<evidence type="ECO:0000313" key="5">
    <source>
        <dbReference type="EMBL" id="KIL77502.1"/>
    </source>
</evidence>
<dbReference type="EMBL" id="JXLP01000014">
    <property type="protein sequence ID" value="KIL77502.1"/>
    <property type="molecule type" value="Genomic_DNA"/>
</dbReference>
<keyword evidence="3" id="KW-0067">ATP-binding</keyword>
<feature type="domain" description="Carboxyltransferase" evidence="4">
    <location>
        <begin position="24"/>
        <end position="316"/>
    </location>
</feature>
<dbReference type="PANTHER" id="PTHR43309:SF5">
    <property type="entry name" value="5-OXOPROLINASE SUBUNIT C"/>
    <property type="match status" value="1"/>
</dbReference>
<comment type="caution">
    <text evidence="5">The sequence shown here is derived from an EMBL/GenBank/DDBJ whole genome shotgun (WGS) entry which is preliminary data.</text>
</comment>
<dbReference type="GO" id="GO:0016787">
    <property type="term" value="F:hydrolase activity"/>
    <property type="evidence" value="ECO:0007669"/>
    <property type="project" value="UniProtKB-KW"/>
</dbReference>
<protein>
    <submittedName>
        <fullName evidence="5">Allophanate hydrolase 2 subunit 2</fullName>
    </submittedName>
</protein>
<keyword evidence="2 5" id="KW-0378">Hydrolase</keyword>
<dbReference type="NCBIfam" id="TIGR00724">
    <property type="entry name" value="urea_amlyse_rel"/>
    <property type="match status" value="1"/>
</dbReference>
<dbReference type="Gene3D" id="2.40.100.10">
    <property type="entry name" value="Cyclophilin-like"/>
    <property type="match status" value="1"/>
</dbReference>
<dbReference type="InterPro" id="IPR052708">
    <property type="entry name" value="PxpC"/>
</dbReference>
<evidence type="ECO:0000256" key="2">
    <source>
        <dbReference type="ARBA" id="ARBA00022801"/>
    </source>
</evidence>
<dbReference type="SMART" id="SM00797">
    <property type="entry name" value="AHS2"/>
    <property type="match status" value="1"/>
</dbReference>
<dbReference type="InterPro" id="IPR003778">
    <property type="entry name" value="CT_A_B"/>
</dbReference>
<dbReference type="Proteomes" id="UP000031982">
    <property type="component" value="Unassembled WGS sequence"/>
</dbReference>
<dbReference type="InterPro" id="IPR029000">
    <property type="entry name" value="Cyclophilin-like_dom_sf"/>
</dbReference>
<accession>A0ABR5ARY5</accession>
<name>A0ABR5ARY5_BACBA</name>
<dbReference type="Pfam" id="PF02626">
    <property type="entry name" value="CT_A_B"/>
    <property type="match status" value="1"/>
</dbReference>
<sequence length="331" mass="36171">MTIRVLNGGLLTTVQDLGRYGAQKYGVIASGAMDAYSLRVANLLVGNQENEGALEITLWGTSLSFERECMIAITGGDLLAVLDGEKAPTWRPLLVRKGSVLQFKSPVKGCRAYVAIAGGIAVPEVMGSKSTYLRAGIGGFRGRALQKNDVLMCGKSNQSNLSLWNALSKSDEDVPWAVNYEALVSLKQEQLIRVIRGTDFDRFDTKSQTAFFSQPYHVTTHADRMGYRMEGTALSLAAPDELLSEGVTKGTVQVPPSGQPIILMADRQTTGGYPKIGQIISADLSTMAQLQPKAKVHFQEISLEAAERELLRKEQVIHEIKMGIRFKELYS</sequence>
<evidence type="ECO:0000256" key="3">
    <source>
        <dbReference type="ARBA" id="ARBA00022840"/>
    </source>
</evidence>
<keyword evidence="6" id="KW-1185">Reference proteome</keyword>
<dbReference type="PANTHER" id="PTHR43309">
    <property type="entry name" value="5-OXOPROLINASE SUBUNIT C"/>
    <property type="match status" value="1"/>
</dbReference>
<dbReference type="SUPFAM" id="SSF50891">
    <property type="entry name" value="Cyclophilin-like"/>
    <property type="match status" value="1"/>
</dbReference>
<dbReference type="RefSeq" id="WP_041114160.1">
    <property type="nucleotide sequence ID" value="NZ_JARTHD010000026.1"/>
</dbReference>
<reference evidence="5 6" key="1">
    <citation type="submission" date="2015-01" db="EMBL/GenBank/DDBJ databases">
        <title>Genome Assembly of Bacillus badius MTCC 1458.</title>
        <authorList>
            <person name="Verma A."/>
            <person name="Khatri I."/>
            <person name="Mual P."/>
            <person name="Subramanian S."/>
            <person name="Krishnamurthi S."/>
        </authorList>
    </citation>
    <scope>NUCLEOTIDE SEQUENCE [LARGE SCALE GENOMIC DNA]</scope>
    <source>
        <strain evidence="5 6">MTCC 1458</strain>
    </source>
</reference>